<name>A0A956LYT8_UNCEI</name>
<comment type="caution">
    <text evidence="3">The sequence shown here is derived from an EMBL/GenBank/DDBJ whole genome shotgun (WGS) entry which is preliminary data.</text>
</comment>
<keyword evidence="1 3" id="KW-0328">Glycosyltransferase</keyword>
<dbReference type="Pfam" id="PF13692">
    <property type="entry name" value="Glyco_trans_1_4"/>
    <property type="match status" value="1"/>
</dbReference>
<dbReference type="SUPFAM" id="SSF53756">
    <property type="entry name" value="UDP-Glycosyltransferase/glycogen phosphorylase"/>
    <property type="match status" value="1"/>
</dbReference>
<proteinExistence type="predicted"/>
<evidence type="ECO:0000256" key="1">
    <source>
        <dbReference type="ARBA" id="ARBA00022676"/>
    </source>
</evidence>
<evidence type="ECO:0000256" key="2">
    <source>
        <dbReference type="ARBA" id="ARBA00022679"/>
    </source>
</evidence>
<dbReference type="Gene3D" id="3.40.50.2000">
    <property type="entry name" value="Glycogen Phosphorylase B"/>
    <property type="match status" value="1"/>
</dbReference>
<dbReference type="Proteomes" id="UP000697710">
    <property type="component" value="Unassembled WGS sequence"/>
</dbReference>
<reference evidence="3" key="2">
    <citation type="journal article" date="2021" name="Microbiome">
        <title>Successional dynamics and alternative stable states in a saline activated sludge microbial community over 9 years.</title>
        <authorList>
            <person name="Wang Y."/>
            <person name="Ye J."/>
            <person name="Ju F."/>
            <person name="Liu L."/>
            <person name="Boyd J.A."/>
            <person name="Deng Y."/>
            <person name="Parks D.H."/>
            <person name="Jiang X."/>
            <person name="Yin X."/>
            <person name="Woodcroft B.J."/>
            <person name="Tyson G.W."/>
            <person name="Hugenholtz P."/>
            <person name="Polz M.F."/>
            <person name="Zhang T."/>
        </authorList>
    </citation>
    <scope>NUCLEOTIDE SEQUENCE</scope>
    <source>
        <strain evidence="3">HKST-UBA01</strain>
    </source>
</reference>
<dbReference type="EC" id="2.4.-.-" evidence="3"/>
<sequence>PAREPAPRVTFYGNLSTSANQEGARHLLADLAEPLAQEVPDLRVLLLGANPPPDLQAAGARSAIPVEVPGFVDDVRPWLRATRVLALTLRTGSGQRGRVVEALAMGVPVVGYPEALEGLELKDGEGVRVARDAEEMKARLGVLLRDEEQARALGERGRAAVSDRYGFASTYGLFPALYRRLLEGGGRTH</sequence>
<evidence type="ECO:0000313" key="4">
    <source>
        <dbReference type="Proteomes" id="UP000697710"/>
    </source>
</evidence>
<keyword evidence="2 3" id="KW-0808">Transferase</keyword>
<organism evidence="3 4">
    <name type="scientific">Eiseniibacteriota bacterium</name>
    <dbReference type="NCBI Taxonomy" id="2212470"/>
    <lineage>
        <taxon>Bacteria</taxon>
        <taxon>Candidatus Eiseniibacteriota</taxon>
    </lineage>
</organism>
<evidence type="ECO:0000313" key="3">
    <source>
        <dbReference type="EMBL" id="MCA9727117.1"/>
    </source>
</evidence>
<dbReference type="PANTHER" id="PTHR12526:SF510">
    <property type="entry name" value="D-INOSITOL 3-PHOSPHATE GLYCOSYLTRANSFERASE"/>
    <property type="match status" value="1"/>
</dbReference>
<dbReference type="PANTHER" id="PTHR12526">
    <property type="entry name" value="GLYCOSYLTRANSFERASE"/>
    <property type="match status" value="1"/>
</dbReference>
<dbReference type="EMBL" id="JAGQHR010000112">
    <property type="protein sequence ID" value="MCA9727117.1"/>
    <property type="molecule type" value="Genomic_DNA"/>
</dbReference>
<dbReference type="AlphaFoldDB" id="A0A956LYT8"/>
<reference evidence="3" key="1">
    <citation type="submission" date="2020-04" db="EMBL/GenBank/DDBJ databases">
        <authorList>
            <person name="Zhang T."/>
        </authorList>
    </citation>
    <scope>NUCLEOTIDE SEQUENCE</scope>
    <source>
        <strain evidence="3">HKST-UBA01</strain>
    </source>
</reference>
<dbReference type="GO" id="GO:0016757">
    <property type="term" value="F:glycosyltransferase activity"/>
    <property type="evidence" value="ECO:0007669"/>
    <property type="project" value="UniProtKB-KW"/>
</dbReference>
<gene>
    <name evidence="3" type="ORF">KC729_05485</name>
</gene>
<protein>
    <submittedName>
        <fullName evidence="3">Glycosyltransferase</fullName>
        <ecNumber evidence="3">2.4.-.-</ecNumber>
    </submittedName>
</protein>
<feature type="non-terminal residue" evidence="3">
    <location>
        <position position="1"/>
    </location>
</feature>
<accession>A0A956LYT8</accession>